<organism evidence="2 3">
    <name type="scientific">Auricularia subglabra (strain TFB-10046 / SS5)</name>
    <name type="common">White-rot fungus</name>
    <name type="synonym">Auricularia delicata (strain TFB10046)</name>
    <dbReference type="NCBI Taxonomy" id="717982"/>
    <lineage>
        <taxon>Eukaryota</taxon>
        <taxon>Fungi</taxon>
        <taxon>Dikarya</taxon>
        <taxon>Basidiomycota</taxon>
        <taxon>Agaricomycotina</taxon>
        <taxon>Agaricomycetes</taxon>
        <taxon>Auriculariales</taxon>
        <taxon>Auriculariaceae</taxon>
        <taxon>Auricularia</taxon>
    </lineage>
</organism>
<reference evidence="3" key="1">
    <citation type="journal article" date="2012" name="Science">
        <title>The Paleozoic origin of enzymatic lignin decomposition reconstructed from 31 fungal genomes.</title>
        <authorList>
            <person name="Floudas D."/>
            <person name="Binder M."/>
            <person name="Riley R."/>
            <person name="Barry K."/>
            <person name="Blanchette R.A."/>
            <person name="Henrissat B."/>
            <person name="Martinez A.T."/>
            <person name="Otillar R."/>
            <person name="Spatafora J.W."/>
            <person name="Yadav J.S."/>
            <person name="Aerts A."/>
            <person name="Benoit I."/>
            <person name="Boyd A."/>
            <person name="Carlson A."/>
            <person name="Copeland A."/>
            <person name="Coutinho P.M."/>
            <person name="de Vries R.P."/>
            <person name="Ferreira P."/>
            <person name="Findley K."/>
            <person name="Foster B."/>
            <person name="Gaskell J."/>
            <person name="Glotzer D."/>
            <person name="Gorecki P."/>
            <person name="Heitman J."/>
            <person name="Hesse C."/>
            <person name="Hori C."/>
            <person name="Igarashi K."/>
            <person name="Jurgens J.A."/>
            <person name="Kallen N."/>
            <person name="Kersten P."/>
            <person name="Kohler A."/>
            <person name="Kuees U."/>
            <person name="Kumar T.K.A."/>
            <person name="Kuo A."/>
            <person name="LaButti K."/>
            <person name="Larrondo L.F."/>
            <person name="Lindquist E."/>
            <person name="Ling A."/>
            <person name="Lombard V."/>
            <person name="Lucas S."/>
            <person name="Lundell T."/>
            <person name="Martin R."/>
            <person name="McLaughlin D.J."/>
            <person name="Morgenstern I."/>
            <person name="Morin E."/>
            <person name="Murat C."/>
            <person name="Nagy L.G."/>
            <person name="Nolan M."/>
            <person name="Ohm R.A."/>
            <person name="Patyshakuliyeva A."/>
            <person name="Rokas A."/>
            <person name="Ruiz-Duenas F.J."/>
            <person name="Sabat G."/>
            <person name="Salamov A."/>
            <person name="Samejima M."/>
            <person name="Schmutz J."/>
            <person name="Slot J.C."/>
            <person name="St John F."/>
            <person name="Stenlid J."/>
            <person name="Sun H."/>
            <person name="Sun S."/>
            <person name="Syed K."/>
            <person name="Tsang A."/>
            <person name="Wiebenga A."/>
            <person name="Young D."/>
            <person name="Pisabarro A."/>
            <person name="Eastwood D.C."/>
            <person name="Martin F."/>
            <person name="Cullen D."/>
            <person name="Grigoriev I.V."/>
            <person name="Hibbett D.S."/>
        </authorList>
    </citation>
    <scope>NUCLEOTIDE SEQUENCE [LARGE SCALE GENOMIC DNA]</scope>
    <source>
        <strain evidence="3">TFB10046</strain>
    </source>
</reference>
<dbReference type="KEGG" id="adl:AURDEDRAFT_77399"/>
<dbReference type="InterPro" id="IPR040898">
    <property type="entry name" value="CxC6"/>
</dbReference>
<proteinExistence type="predicted"/>
<dbReference type="OrthoDB" id="2527272at2759"/>
<sequence>MREVALSQNKHFIVDDGLPIAGVVEELNNKFNTTGRVPGGEEHHCSECVQPYIPPPPELSGDAAATYEVTARVIDGIVMGPCHCTFDDCIEPLLDAAKGVCCKEHHELYAHLCHVKGCSERIVKDTRACAGHQREWRQHQERFARQSVLGMRR</sequence>
<feature type="domain" description="CxC6 like cysteine cluster associated with KDZ" evidence="1">
    <location>
        <begin position="73"/>
        <end position="139"/>
    </location>
</feature>
<evidence type="ECO:0000313" key="3">
    <source>
        <dbReference type="Proteomes" id="UP000006514"/>
    </source>
</evidence>
<dbReference type="InParanoid" id="J0L926"/>
<dbReference type="EMBL" id="JH688583">
    <property type="protein sequence ID" value="EJD32881.1"/>
    <property type="molecule type" value="Genomic_DNA"/>
</dbReference>
<evidence type="ECO:0000313" key="2">
    <source>
        <dbReference type="EMBL" id="EJD32881.1"/>
    </source>
</evidence>
<dbReference type="AlphaFoldDB" id="J0L926"/>
<protein>
    <recommendedName>
        <fullName evidence="1">CxC6 like cysteine cluster associated with KDZ domain-containing protein</fullName>
    </recommendedName>
</protein>
<keyword evidence="3" id="KW-1185">Reference proteome</keyword>
<gene>
    <name evidence="2" type="ORF">AURDEDRAFT_77399</name>
</gene>
<evidence type="ECO:0000259" key="1">
    <source>
        <dbReference type="Pfam" id="PF18721"/>
    </source>
</evidence>
<dbReference type="OMA" id="AGHQREW"/>
<dbReference type="Proteomes" id="UP000006514">
    <property type="component" value="Unassembled WGS sequence"/>
</dbReference>
<accession>J0L926</accession>
<name>J0L926_AURST</name>
<dbReference type="Pfam" id="PF18721">
    <property type="entry name" value="CxC6"/>
    <property type="match status" value="1"/>
</dbReference>
<feature type="non-terminal residue" evidence="2">
    <location>
        <position position="153"/>
    </location>
</feature>